<dbReference type="AlphaFoldDB" id="K6ZJS4"/>
<gene>
    <name evidence="1" type="ORF">GPAL_3747</name>
</gene>
<keyword evidence="2" id="KW-1185">Reference proteome</keyword>
<protein>
    <submittedName>
        <fullName evidence="1">Uncharacterized protein</fullName>
    </submittedName>
</protein>
<reference evidence="2" key="1">
    <citation type="journal article" date="2014" name="Environ. Microbiol.">
        <title>Comparative genomics of the marine bacterial genus Glaciecola reveals the high degree of genomic diversity and genomic characteristic for cold adaptation.</title>
        <authorList>
            <person name="Qin Q.L."/>
            <person name="Xie B.B."/>
            <person name="Yu Y."/>
            <person name="Shu Y.L."/>
            <person name="Rong J.C."/>
            <person name="Zhang Y.J."/>
            <person name="Zhao D.L."/>
            <person name="Chen X.L."/>
            <person name="Zhang X.Y."/>
            <person name="Chen B."/>
            <person name="Zhou B.C."/>
            <person name="Zhang Y.Z."/>
        </authorList>
    </citation>
    <scope>NUCLEOTIDE SEQUENCE [LARGE SCALE GENOMIC DNA]</scope>
    <source>
        <strain evidence="2">ACAM 615</strain>
    </source>
</reference>
<evidence type="ECO:0000313" key="2">
    <source>
        <dbReference type="Proteomes" id="UP000006251"/>
    </source>
</evidence>
<evidence type="ECO:0000313" key="1">
    <source>
        <dbReference type="EMBL" id="GAC30587.1"/>
    </source>
</evidence>
<organism evidence="1 2">
    <name type="scientific">Brumicola pallidula DSM 14239 = ACAM 615</name>
    <dbReference type="NCBI Taxonomy" id="1121922"/>
    <lineage>
        <taxon>Bacteria</taxon>
        <taxon>Pseudomonadati</taxon>
        <taxon>Pseudomonadota</taxon>
        <taxon>Gammaproteobacteria</taxon>
        <taxon>Alteromonadales</taxon>
        <taxon>Alteromonadaceae</taxon>
        <taxon>Brumicola</taxon>
    </lineage>
</organism>
<comment type="caution">
    <text evidence="1">The sequence shown here is derived from an EMBL/GenBank/DDBJ whole genome shotgun (WGS) entry which is preliminary data.</text>
</comment>
<sequence length="44" mass="4854">MALDDTEVILMAVLARAKQFTKLGVQDTCRNGHTKEVGYVPTEC</sequence>
<dbReference type="Proteomes" id="UP000006251">
    <property type="component" value="Unassembled WGS sequence"/>
</dbReference>
<dbReference type="EMBL" id="BAEQ01000064">
    <property type="protein sequence ID" value="GAC30587.1"/>
    <property type="molecule type" value="Genomic_DNA"/>
</dbReference>
<proteinExistence type="predicted"/>
<accession>K6ZJS4</accession>
<name>K6ZJS4_9ALTE</name>